<dbReference type="EMBL" id="JACSPQ010000017">
    <property type="protein sequence ID" value="MBD8002817.1"/>
    <property type="molecule type" value="Genomic_DNA"/>
</dbReference>
<dbReference type="PANTHER" id="PTHR46630">
    <property type="entry name" value="TETRATRICOPEPTIDE REPEAT PROTEIN 29"/>
    <property type="match status" value="1"/>
</dbReference>
<keyword evidence="3" id="KW-0677">Repeat</keyword>
<evidence type="ECO:0000256" key="2">
    <source>
        <dbReference type="ARBA" id="ARBA00022490"/>
    </source>
</evidence>
<organism evidence="9 10">
    <name type="scientific">Phocaeicola faecium</name>
    <dbReference type="NCBI Taxonomy" id="2762213"/>
    <lineage>
        <taxon>Bacteria</taxon>
        <taxon>Pseudomonadati</taxon>
        <taxon>Bacteroidota</taxon>
        <taxon>Bacteroidia</taxon>
        <taxon>Bacteroidales</taxon>
        <taxon>Bacteroidaceae</taxon>
        <taxon>Phocaeicola</taxon>
    </lineage>
</organism>
<evidence type="ECO:0000313" key="10">
    <source>
        <dbReference type="Proteomes" id="UP000616346"/>
    </source>
</evidence>
<accession>A0ABR8VDG5</accession>
<dbReference type="InterPro" id="IPR011990">
    <property type="entry name" value="TPR-like_helical_dom_sf"/>
</dbReference>
<keyword evidence="7" id="KW-0175">Coiled coil</keyword>
<dbReference type="InterPro" id="IPR019734">
    <property type="entry name" value="TPR_rpt"/>
</dbReference>
<gene>
    <name evidence="9" type="ORF">H9626_11435</name>
</gene>
<evidence type="ECO:0000256" key="5">
    <source>
        <dbReference type="ARBA" id="ARBA00038253"/>
    </source>
</evidence>
<dbReference type="PROSITE" id="PS51257">
    <property type="entry name" value="PROKAR_LIPOPROTEIN"/>
    <property type="match status" value="1"/>
</dbReference>
<reference evidence="9 10" key="1">
    <citation type="submission" date="2020-08" db="EMBL/GenBank/DDBJ databases">
        <title>A Genomic Blueprint of the Chicken Gut Microbiome.</title>
        <authorList>
            <person name="Gilroy R."/>
            <person name="Ravi A."/>
            <person name="Getino M."/>
            <person name="Pursley I."/>
            <person name="Horton D.L."/>
            <person name="Alikhan N.-F."/>
            <person name="Baker D."/>
            <person name="Gharbi K."/>
            <person name="Hall N."/>
            <person name="Watson M."/>
            <person name="Adriaenssens E.M."/>
            <person name="Foster-Nyarko E."/>
            <person name="Jarju S."/>
            <person name="Secka A."/>
            <person name="Antonio M."/>
            <person name="Oren A."/>
            <person name="Chaudhuri R."/>
            <person name="La Ragione R.M."/>
            <person name="Hildebrand F."/>
            <person name="Pallen M.J."/>
        </authorList>
    </citation>
    <scope>NUCLEOTIDE SEQUENCE [LARGE SCALE GENOMIC DNA]</scope>
    <source>
        <strain evidence="9 10">Sa1YUN3</strain>
    </source>
</reference>
<protein>
    <recommendedName>
        <fullName evidence="11">Tetratricopeptide repeat protein</fullName>
    </recommendedName>
</protein>
<dbReference type="InterPro" id="IPR051476">
    <property type="entry name" value="Bac_ResReg_Asp_Phosphatase"/>
</dbReference>
<dbReference type="RefSeq" id="WP_191710541.1">
    <property type="nucleotide sequence ID" value="NZ_JACSPQ010000017.1"/>
</dbReference>
<feature type="coiled-coil region" evidence="7">
    <location>
        <begin position="416"/>
        <end position="460"/>
    </location>
</feature>
<keyword evidence="2" id="KW-0963">Cytoplasm</keyword>
<evidence type="ECO:0008006" key="11">
    <source>
        <dbReference type="Google" id="ProtNLM"/>
    </source>
</evidence>
<keyword evidence="4 6" id="KW-0802">TPR repeat</keyword>
<evidence type="ECO:0000256" key="8">
    <source>
        <dbReference type="SAM" id="Phobius"/>
    </source>
</evidence>
<keyword evidence="10" id="KW-1185">Reference proteome</keyword>
<evidence type="ECO:0000256" key="3">
    <source>
        <dbReference type="ARBA" id="ARBA00022737"/>
    </source>
</evidence>
<evidence type="ECO:0000256" key="7">
    <source>
        <dbReference type="SAM" id="Coils"/>
    </source>
</evidence>
<dbReference type="Proteomes" id="UP000616346">
    <property type="component" value="Unassembled WGS sequence"/>
</dbReference>
<keyword evidence="8" id="KW-1133">Transmembrane helix</keyword>
<comment type="caution">
    <text evidence="9">The sequence shown here is derived from an EMBL/GenBank/DDBJ whole genome shotgun (WGS) entry which is preliminary data.</text>
</comment>
<proteinExistence type="inferred from homology"/>
<feature type="transmembrane region" description="Helical" evidence="8">
    <location>
        <begin position="359"/>
        <end position="382"/>
    </location>
</feature>
<comment type="subcellular location">
    <subcellularLocation>
        <location evidence="1">Cytoplasm</location>
    </subcellularLocation>
</comment>
<sequence length="604" mass="69703">MKRLIWGIISVLVCSCAGCGTKQEGEVALRELTRAENVMFDYPDSALHILQAMPVPAGEEQHALWCLLTTQAAYKQFLPIPSDSLIRIAYDYYRNTDDARRKAMAALYMGGVNYDLGRAEQAIRYYAEADKYAALTDDYTLRYLIMSSLGTVYLYRDLADYALESGRKAYEYSRKSPYRRYEVDALIGLGRAYCLKNSLDTAIVYYHRAIDLASISDSASVTAIERELAGIYINRGDHRQALSLLQNIITKDKSPQFFYCLGETYLNLERYDSAHYYLTQALHGANLYTRTATYECLFRLSHQPAYRKYMGAYGDSLFVYQDSVLELDKGKEIIAYKEKYKHQKLVNENQRLELEKAKVVYWLMLFVILVLFLVALFIYIHLRRQKALRRKEEELNKLVLSLHENEALIKRNTNYIAALEAEIAQSSDTAEQLEEQQKLVSTLQDENRRLQTENGKLKNRIEHQDVSSYDSTEIKRIAEELYAVKQQKEHLSAWLVEKHPYLSALHSRPVYLKDEDLKQLRQLTDVIYAEFCRRLHTDVPALSDNEITLCCLIKLRFTVSEIAVLLGISASSVSTGKFRIKNKIYTALGIPPKKISLDLWIWGY</sequence>
<dbReference type="PROSITE" id="PS50005">
    <property type="entry name" value="TPR"/>
    <property type="match status" value="1"/>
</dbReference>
<dbReference type="SUPFAM" id="SSF48452">
    <property type="entry name" value="TPR-like"/>
    <property type="match status" value="1"/>
</dbReference>
<evidence type="ECO:0000313" key="9">
    <source>
        <dbReference type="EMBL" id="MBD8002817.1"/>
    </source>
</evidence>
<dbReference type="SMART" id="SM00028">
    <property type="entry name" value="TPR"/>
    <property type="match status" value="3"/>
</dbReference>
<evidence type="ECO:0000256" key="1">
    <source>
        <dbReference type="ARBA" id="ARBA00004496"/>
    </source>
</evidence>
<evidence type="ECO:0000256" key="4">
    <source>
        <dbReference type="ARBA" id="ARBA00022803"/>
    </source>
</evidence>
<dbReference type="SUPFAM" id="SSF46894">
    <property type="entry name" value="C-terminal effector domain of the bipartite response regulators"/>
    <property type="match status" value="1"/>
</dbReference>
<keyword evidence="8" id="KW-0812">Transmembrane</keyword>
<dbReference type="Gene3D" id="1.25.40.10">
    <property type="entry name" value="Tetratricopeptide repeat domain"/>
    <property type="match status" value="2"/>
</dbReference>
<dbReference type="InterPro" id="IPR016032">
    <property type="entry name" value="Sig_transdc_resp-reg_C-effctor"/>
</dbReference>
<dbReference type="PANTHER" id="PTHR46630:SF1">
    <property type="entry name" value="TETRATRICOPEPTIDE REPEAT PROTEIN 29"/>
    <property type="match status" value="1"/>
</dbReference>
<evidence type="ECO:0000256" key="6">
    <source>
        <dbReference type="PROSITE-ProRule" id="PRU00339"/>
    </source>
</evidence>
<comment type="similarity">
    <text evidence="5">Belongs to the Rap family.</text>
</comment>
<keyword evidence="8" id="KW-0472">Membrane</keyword>
<feature type="repeat" description="TPR" evidence="6">
    <location>
        <begin position="183"/>
        <end position="216"/>
    </location>
</feature>
<name>A0ABR8VDG5_9BACT</name>